<keyword evidence="8 11" id="KW-0342">GTP-binding</keyword>
<dbReference type="FunFam" id="1.10.1580.10:FF:000003">
    <property type="entry name" value="Ribosome biogenesis GTPase A"/>
    <property type="match status" value="1"/>
</dbReference>
<feature type="binding site" evidence="12">
    <location>
        <position position="175"/>
    </location>
    <ligand>
        <name>GTP</name>
        <dbReference type="ChEBI" id="CHEBI:37565"/>
    </ligand>
</feature>
<dbReference type="CDD" id="cd01856">
    <property type="entry name" value="YlqF"/>
    <property type="match status" value="1"/>
</dbReference>
<evidence type="ECO:0000256" key="10">
    <source>
        <dbReference type="ARBA" id="ARBA00025856"/>
    </source>
</evidence>
<feature type="binding site" evidence="12">
    <location>
        <begin position="131"/>
        <end position="136"/>
    </location>
    <ligand>
        <name>GTP</name>
        <dbReference type="ChEBI" id="CHEBI:37565"/>
    </ligand>
</feature>
<comment type="similarity">
    <text evidence="11">Belongs to the TRAFAC class YlqF/YawG GTPase family. MTG1 subfamily.</text>
</comment>
<dbReference type="PIRSF" id="PIRSF006230">
    <property type="entry name" value="MG442"/>
    <property type="match status" value="1"/>
</dbReference>
<evidence type="ECO:0000256" key="12">
    <source>
        <dbReference type="PIRSR" id="PIRSR006230-1"/>
    </source>
</evidence>
<feature type="binding site" evidence="12">
    <location>
        <begin position="59"/>
        <end position="62"/>
    </location>
    <ligand>
        <name>GTP</name>
        <dbReference type="ChEBI" id="CHEBI:37565"/>
    </ligand>
</feature>
<dbReference type="GO" id="GO:0005525">
    <property type="term" value="F:GTP binding"/>
    <property type="evidence" value="ECO:0007669"/>
    <property type="project" value="UniProtKB-KW"/>
</dbReference>
<reference evidence="15" key="1">
    <citation type="submission" date="2016-09" db="EMBL/GenBank/DDBJ databases">
        <authorList>
            <person name="Varghese N."/>
            <person name="Submissions S."/>
        </authorList>
    </citation>
    <scope>NUCLEOTIDE SEQUENCE [LARGE SCALE GENOMIC DNA]</scope>
    <source>
        <strain evidence="15">25nlg</strain>
    </source>
</reference>
<dbReference type="AlphaFoldDB" id="A0A1G6H773"/>
<dbReference type="GO" id="GO:0005737">
    <property type="term" value="C:cytoplasm"/>
    <property type="evidence" value="ECO:0007669"/>
    <property type="project" value="UniProtKB-SubCell"/>
</dbReference>
<dbReference type="GO" id="GO:0006412">
    <property type="term" value="P:translation"/>
    <property type="evidence" value="ECO:0007669"/>
    <property type="project" value="TreeGrafter"/>
</dbReference>
<evidence type="ECO:0000256" key="7">
    <source>
        <dbReference type="ARBA" id="ARBA00022884"/>
    </source>
</evidence>
<evidence type="ECO:0000256" key="6">
    <source>
        <dbReference type="ARBA" id="ARBA00022801"/>
    </source>
</evidence>
<dbReference type="PRINTS" id="PR00326">
    <property type="entry name" value="GTP1OBG"/>
</dbReference>
<dbReference type="FunFam" id="3.40.50.300:FF:000590">
    <property type="entry name" value="Ribosome biogenesis GTPase A"/>
    <property type="match status" value="1"/>
</dbReference>
<evidence type="ECO:0000313" key="14">
    <source>
        <dbReference type="EMBL" id="SDB89994.1"/>
    </source>
</evidence>
<keyword evidence="7" id="KW-0694">RNA-binding</keyword>
<evidence type="ECO:0000256" key="11">
    <source>
        <dbReference type="PIRNR" id="PIRNR006230"/>
    </source>
</evidence>
<dbReference type="PANTHER" id="PTHR45782">
    <property type="entry name" value="MITOCHONDRIAL RIBOSOME-ASSOCIATED GTPASE 1"/>
    <property type="match status" value="1"/>
</dbReference>
<evidence type="ECO:0000256" key="5">
    <source>
        <dbReference type="ARBA" id="ARBA00022741"/>
    </source>
</evidence>
<accession>A0A1G6H773</accession>
<dbReference type="InterPro" id="IPR027417">
    <property type="entry name" value="P-loop_NTPase"/>
</dbReference>
<dbReference type="InterPro" id="IPR023179">
    <property type="entry name" value="GTP-bd_ortho_bundle_sf"/>
</dbReference>
<dbReference type="InterPro" id="IPR030378">
    <property type="entry name" value="G_CP_dom"/>
</dbReference>
<sequence length="297" mass="32996">MKTIQWFPGHMAKARREVKEKLSQIDVVIELLDARIPRSSQNPIIEELTDGKPRLILLNKADLADEGKTNEWIAHFKKDGVDALPVDAQSGTGVKRIGPACRMLTQSLHDKWRAKGMKPRELRAVILGIPNVGKSTLMNRLVGKRQAPVGDRPGVTKKQQWLKVGSELALLDTPGILWPKFSNQEVGLRLAVTGAIKDELLDYGDVAAYALQFLARTYPHQLAARYDLSYPLDPEDIGELFEAIGKKRGCIVRGGMVDMDKVAELVLRELRAGKMGRLTLETASEKEVVTDEDSRGD</sequence>
<comment type="function">
    <text evidence="9">Essential protein that is required for a late step of 50S ribosomal subunit assembly. Has GTPase activity that is stimulated by interaction with the immature 50S ribosome subunit. Binds to the 23S rRNA. Required for the association of ribosomal proteins rplP and rpmA with the large subunit.</text>
</comment>
<keyword evidence="5 11" id="KW-0547">Nucleotide-binding</keyword>
<dbReference type="OrthoDB" id="9779790at2"/>
<comment type="subcellular location">
    <subcellularLocation>
        <location evidence="1 11">Cytoplasm</location>
    </subcellularLocation>
</comment>
<organism evidence="14 15">
    <name type="scientific">Shouchella lonarensis</name>
    <dbReference type="NCBI Taxonomy" id="1464122"/>
    <lineage>
        <taxon>Bacteria</taxon>
        <taxon>Bacillati</taxon>
        <taxon>Bacillota</taxon>
        <taxon>Bacilli</taxon>
        <taxon>Bacillales</taxon>
        <taxon>Bacillaceae</taxon>
        <taxon>Shouchella</taxon>
    </lineage>
</organism>
<dbReference type="Proteomes" id="UP000242662">
    <property type="component" value="Unassembled WGS sequence"/>
</dbReference>
<gene>
    <name evidence="14" type="ORF">SAMN05421737_10314</name>
</gene>
<evidence type="ECO:0000256" key="2">
    <source>
        <dbReference type="ARBA" id="ARBA00014898"/>
    </source>
</evidence>
<dbReference type="InterPro" id="IPR006073">
    <property type="entry name" value="GTP-bd"/>
</dbReference>
<dbReference type="InterPro" id="IPR019991">
    <property type="entry name" value="GTP-bd_ribosome_bgen"/>
</dbReference>
<dbReference type="GO" id="GO:0042254">
    <property type="term" value="P:ribosome biogenesis"/>
    <property type="evidence" value="ECO:0007669"/>
    <property type="project" value="UniProtKB-KW"/>
</dbReference>
<keyword evidence="4" id="KW-0690">Ribosome biogenesis</keyword>
<evidence type="ECO:0000256" key="4">
    <source>
        <dbReference type="ARBA" id="ARBA00022517"/>
    </source>
</evidence>
<evidence type="ECO:0000313" key="15">
    <source>
        <dbReference type="Proteomes" id="UP000242662"/>
    </source>
</evidence>
<comment type="subunit">
    <text evidence="10">Interacts with ctc. Interacts with the immature 50S ribosome subunit. 2 molecules of rbgA bind to one 50S subunit.</text>
</comment>
<evidence type="ECO:0000256" key="8">
    <source>
        <dbReference type="ARBA" id="ARBA00023134"/>
    </source>
</evidence>
<dbReference type="GO" id="GO:0003924">
    <property type="term" value="F:GTPase activity"/>
    <property type="evidence" value="ECO:0007669"/>
    <property type="project" value="TreeGrafter"/>
</dbReference>
<keyword evidence="6" id="KW-0378">Hydrolase</keyword>
<keyword evidence="15" id="KW-1185">Reference proteome</keyword>
<name>A0A1G6H773_9BACI</name>
<evidence type="ECO:0000256" key="9">
    <source>
        <dbReference type="ARBA" id="ARBA00025021"/>
    </source>
</evidence>
<dbReference type="PANTHER" id="PTHR45782:SF4">
    <property type="entry name" value="MITOCHONDRIAL RIBOSOME-ASSOCIATED GTPASE 1"/>
    <property type="match status" value="1"/>
</dbReference>
<dbReference type="Gene3D" id="3.40.50.300">
    <property type="entry name" value="P-loop containing nucleotide triphosphate hydrolases"/>
    <property type="match status" value="1"/>
</dbReference>
<proteinExistence type="inferred from homology"/>
<dbReference type="SUPFAM" id="SSF52540">
    <property type="entry name" value="P-loop containing nucleoside triphosphate hydrolases"/>
    <property type="match status" value="1"/>
</dbReference>
<comment type="function">
    <text evidence="11">Required for a late step of 50S ribosomal subunit assembly. Has GTPase activity.</text>
</comment>
<dbReference type="PROSITE" id="PS51721">
    <property type="entry name" value="G_CP"/>
    <property type="match status" value="1"/>
</dbReference>
<evidence type="ECO:0000256" key="1">
    <source>
        <dbReference type="ARBA" id="ARBA00004496"/>
    </source>
</evidence>
<dbReference type="RefSeq" id="WP_090774887.1">
    <property type="nucleotide sequence ID" value="NZ_FMYM01000003.1"/>
</dbReference>
<dbReference type="NCBIfam" id="TIGR03596">
    <property type="entry name" value="GTPase_YlqF"/>
    <property type="match status" value="1"/>
</dbReference>
<dbReference type="STRING" id="1464122.SAMN05421737_10314"/>
<evidence type="ECO:0000256" key="3">
    <source>
        <dbReference type="ARBA" id="ARBA00022490"/>
    </source>
</evidence>
<dbReference type="EMBL" id="FMYM01000003">
    <property type="protein sequence ID" value="SDB89994.1"/>
    <property type="molecule type" value="Genomic_DNA"/>
</dbReference>
<dbReference type="Gene3D" id="1.10.1580.10">
    <property type="match status" value="1"/>
</dbReference>
<keyword evidence="3 11" id="KW-0963">Cytoplasm</keyword>
<feature type="domain" description="CP-type G" evidence="13">
    <location>
        <begin position="15"/>
        <end position="179"/>
    </location>
</feature>
<evidence type="ECO:0000259" key="13">
    <source>
        <dbReference type="PROSITE" id="PS51721"/>
    </source>
</evidence>
<dbReference type="InterPro" id="IPR016478">
    <property type="entry name" value="GTPase_MTG1"/>
</dbReference>
<dbReference type="Pfam" id="PF01926">
    <property type="entry name" value="MMR_HSR1"/>
    <property type="match status" value="1"/>
</dbReference>
<dbReference type="GO" id="GO:0003723">
    <property type="term" value="F:RNA binding"/>
    <property type="evidence" value="ECO:0007669"/>
    <property type="project" value="UniProtKB-KW"/>
</dbReference>
<protein>
    <recommendedName>
        <fullName evidence="2 11">Ribosome biogenesis GTPase A</fullName>
    </recommendedName>
</protein>